<dbReference type="Pfam" id="PF01206">
    <property type="entry name" value="TusA"/>
    <property type="match status" value="1"/>
</dbReference>
<accession>A0A6N0P144</accession>
<proteinExistence type="predicted"/>
<evidence type="ECO:0000313" key="3">
    <source>
        <dbReference type="Proteomes" id="UP000509301"/>
    </source>
</evidence>
<dbReference type="KEGG" id="mten:GWK48_10630"/>
<keyword evidence="2" id="KW-0808">Transferase</keyword>
<dbReference type="AlphaFoldDB" id="A0A6N0P144"/>
<dbReference type="PANTHER" id="PTHR33279">
    <property type="entry name" value="SULFUR CARRIER PROTEIN YEDF-RELATED"/>
    <property type="match status" value="1"/>
</dbReference>
<reference evidence="2 3" key="1">
    <citation type="submission" date="2020-02" db="EMBL/GenBank/DDBJ databases">
        <title>Comparative genome analysis reveals the metabolism and evolution of the thermophilic archaeal genus Metallosphaera.</title>
        <authorList>
            <person name="Jiang C."/>
        </authorList>
    </citation>
    <scope>NUCLEOTIDE SEQUENCE [LARGE SCALE GENOMIC DNA]</scope>
    <source>
        <strain evidence="2 3">Ric-A</strain>
    </source>
</reference>
<organism evidence="2 3">
    <name type="scientific">Metallosphaera tengchongensis</name>
    <dbReference type="NCBI Taxonomy" id="1532350"/>
    <lineage>
        <taxon>Archaea</taxon>
        <taxon>Thermoproteota</taxon>
        <taxon>Thermoprotei</taxon>
        <taxon>Sulfolobales</taxon>
        <taxon>Sulfolobaceae</taxon>
        <taxon>Metallosphaera</taxon>
    </lineage>
</organism>
<dbReference type="Proteomes" id="UP000509301">
    <property type="component" value="Chromosome"/>
</dbReference>
<keyword evidence="3" id="KW-1185">Reference proteome</keyword>
<dbReference type="OrthoDB" id="45650at2157"/>
<sequence length="84" mass="9362">MMDKLKEGKADEVLDLRGESCPEPQIEIVKRLNHMKAGEVLEVISDEEPMDVTIPAICKSRGYPCLSVKEGTTYRIRILKTGSA</sequence>
<evidence type="ECO:0000313" key="2">
    <source>
        <dbReference type="EMBL" id="QKR01121.1"/>
    </source>
</evidence>
<dbReference type="InterPro" id="IPR001455">
    <property type="entry name" value="TusA-like"/>
</dbReference>
<dbReference type="SUPFAM" id="SSF64307">
    <property type="entry name" value="SirA-like"/>
    <property type="match status" value="1"/>
</dbReference>
<dbReference type="EMBL" id="CP049074">
    <property type="protein sequence ID" value="QKR01121.1"/>
    <property type="molecule type" value="Genomic_DNA"/>
</dbReference>
<dbReference type="CDD" id="cd00291">
    <property type="entry name" value="SirA_YedF_YeeD"/>
    <property type="match status" value="1"/>
</dbReference>
<gene>
    <name evidence="2" type="ORF">GWK48_10630</name>
</gene>
<dbReference type="InterPro" id="IPR036868">
    <property type="entry name" value="TusA-like_sf"/>
</dbReference>
<protein>
    <submittedName>
        <fullName evidence="2">Sulfurtransferase TusA family protein</fullName>
    </submittedName>
</protein>
<dbReference type="GO" id="GO:0016740">
    <property type="term" value="F:transferase activity"/>
    <property type="evidence" value="ECO:0007669"/>
    <property type="project" value="UniProtKB-KW"/>
</dbReference>
<feature type="domain" description="UPF0033" evidence="1">
    <location>
        <begin position="14"/>
        <end position="38"/>
    </location>
</feature>
<evidence type="ECO:0000259" key="1">
    <source>
        <dbReference type="PROSITE" id="PS01148"/>
    </source>
</evidence>
<dbReference type="PROSITE" id="PS01148">
    <property type="entry name" value="UPF0033"/>
    <property type="match status" value="1"/>
</dbReference>
<name>A0A6N0P144_9CREN</name>
<dbReference type="Gene3D" id="3.30.110.40">
    <property type="entry name" value="TusA-like domain"/>
    <property type="match status" value="1"/>
</dbReference>
<dbReference type="PANTHER" id="PTHR33279:SF18">
    <property type="entry name" value="SULFUR CARRIER PROTEIN MJ0990-RELATED"/>
    <property type="match status" value="1"/>
</dbReference>